<dbReference type="STRING" id="1043003.A0A074W5Q0"/>
<feature type="compositionally biased region" description="Basic and acidic residues" evidence="2">
    <location>
        <begin position="599"/>
        <end position="610"/>
    </location>
</feature>
<feature type="domain" description="CAP-Gly" evidence="4">
    <location>
        <begin position="70"/>
        <end position="116"/>
    </location>
</feature>
<dbReference type="Proteomes" id="UP000030672">
    <property type="component" value="Unassembled WGS sequence"/>
</dbReference>
<feature type="domain" description="G protein gamma" evidence="3">
    <location>
        <begin position="550"/>
        <end position="611"/>
    </location>
</feature>
<dbReference type="PROSITE" id="PS50058">
    <property type="entry name" value="G_PROTEIN_GAMMA"/>
    <property type="match status" value="1"/>
</dbReference>
<feature type="compositionally biased region" description="Polar residues" evidence="2">
    <location>
        <begin position="680"/>
        <end position="691"/>
    </location>
</feature>
<evidence type="ECO:0000259" key="3">
    <source>
        <dbReference type="PROSITE" id="PS50058"/>
    </source>
</evidence>
<dbReference type="InterPro" id="IPR036859">
    <property type="entry name" value="CAP-Gly_dom_sf"/>
</dbReference>
<dbReference type="RefSeq" id="XP_040882250.1">
    <property type="nucleotide sequence ID" value="XM_041020630.1"/>
</dbReference>
<feature type="region of interest" description="Disordered" evidence="2">
    <location>
        <begin position="121"/>
        <end position="275"/>
    </location>
</feature>
<dbReference type="InterPro" id="IPR015898">
    <property type="entry name" value="G-protein_gamma-like_dom"/>
</dbReference>
<keyword evidence="1" id="KW-0175">Coiled coil</keyword>
<dbReference type="PANTHER" id="PTHR18916">
    <property type="entry name" value="DYNACTIN 1-RELATED MICROTUBULE-BINDING"/>
    <property type="match status" value="1"/>
</dbReference>
<dbReference type="Gene3D" id="4.10.60.10">
    <property type="entry name" value="Zinc finger, CCHC-type"/>
    <property type="match status" value="1"/>
</dbReference>
<dbReference type="EMBL" id="KL584827">
    <property type="protein sequence ID" value="KEQ65227.1"/>
    <property type="molecule type" value="Genomic_DNA"/>
</dbReference>
<gene>
    <name evidence="5" type="ORF">M437DRAFT_42766</name>
</gene>
<feature type="compositionally biased region" description="Polar residues" evidence="2">
    <location>
        <begin position="29"/>
        <end position="45"/>
    </location>
</feature>
<feature type="coiled-coil region" evidence="1">
    <location>
        <begin position="374"/>
        <end position="470"/>
    </location>
</feature>
<evidence type="ECO:0000313" key="6">
    <source>
        <dbReference type="Proteomes" id="UP000030672"/>
    </source>
</evidence>
<feature type="compositionally biased region" description="Basic and acidic residues" evidence="2">
    <location>
        <begin position="662"/>
        <end position="671"/>
    </location>
</feature>
<feature type="region of interest" description="Disordered" evidence="2">
    <location>
        <begin position="572"/>
        <end position="646"/>
    </location>
</feature>
<dbReference type="PANTHER" id="PTHR18916:SF83">
    <property type="entry name" value="TIP ELONGATION PROTEIN 1"/>
    <property type="match status" value="1"/>
</dbReference>
<reference evidence="5 6" key="1">
    <citation type="journal article" date="2014" name="BMC Genomics">
        <title>Genome sequencing of four Aureobasidium pullulans varieties: biotechnological potential, stress tolerance, and description of new species.</title>
        <authorList>
            <person name="Gostin Ar C."/>
            <person name="Ohm R.A."/>
            <person name="Kogej T."/>
            <person name="Sonjak S."/>
            <person name="Turk M."/>
            <person name="Zajc J."/>
            <person name="Zalar P."/>
            <person name="Grube M."/>
            <person name="Sun H."/>
            <person name="Han J."/>
            <person name="Sharma A."/>
            <person name="Chiniquy J."/>
            <person name="Ngan C.Y."/>
            <person name="Lipzen A."/>
            <person name="Barry K."/>
            <person name="Grigoriev I.V."/>
            <person name="Gunde-Cimerman N."/>
        </authorList>
    </citation>
    <scope>NUCLEOTIDE SEQUENCE [LARGE SCALE GENOMIC DNA]</scope>
    <source>
        <strain evidence="5 6">CBS 110374</strain>
    </source>
</reference>
<dbReference type="PROSITE" id="PS50245">
    <property type="entry name" value="CAP_GLY_2"/>
    <property type="match status" value="1"/>
</dbReference>
<keyword evidence="6" id="KW-1185">Reference proteome</keyword>
<dbReference type="Gene3D" id="2.30.30.190">
    <property type="entry name" value="CAP Gly-rich-like domain"/>
    <property type="match status" value="1"/>
</dbReference>
<dbReference type="AlphaFoldDB" id="A0A074W5Q0"/>
<dbReference type="HOGENOM" id="CLU_003115_0_0_1"/>
<evidence type="ECO:0000256" key="1">
    <source>
        <dbReference type="SAM" id="Coils"/>
    </source>
</evidence>
<dbReference type="SUPFAM" id="SSF74924">
    <property type="entry name" value="Cap-Gly domain"/>
    <property type="match status" value="1"/>
</dbReference>
<organism evidence="5 6">
    <name type="scientific">Aureobasidium melanogenum (strain CBS 110374)</name>
    <name type="common">Aureobasidium pullulans var. melanogenum</name>
    <dbReference type="NCBI Taxonomy" id="1043003"/>
    <lineage>
        <taxon>Eukaryota</taxon>
        <taxon>Fungi</taxon>
        <taxon>Dikarya</taxon>
        <taxon>Ascomycota</taxon>
        <taxon>Pezizomycotina</taxon>
        <taxon>Dothideomycetes</taxon>
        <taxon>Dothideomycetidae</taxon>
        <taxon>Dothideales</taxon>
        <taxon>Saccotheciaceae</taxon>
        <taxon>Aureobasidium</taxon>
    </lineage>
</organism>
<evidence type="ECO:0000256" key="2">
    <source>
        <dbReference type="SAM" id="MobiDB-lite"/>
    </source>
</evidence>
<dbReference type="InterPro" id="IPR000938">
    <property type="entry name" value="CAP-Gly_domain"/>
</dbReference>
<evidence type="ECO:0000313" key="5">
    <source>
        <dbReference type="EMBL" id="KEQ65227.1"/>
    </source>
</evidence>
<feature type="compositionally biased region" description="Polar residues" evidence="2">
    <location>
        <begin position="1"/>
        <end position="20"/>
    </location>
</feature>
<name>A0A074W5Q0_AURM1</name>
<dbReference type="GO" id="GO:0007186">
    <property type="term" value="P:G protein-coupled receptor signaling pathway"/>
    <property type="evidence" value="ECO:0007669"/>
    <property type="project" value="InterPro"/>
</dbReference>
<accession>A0A074W5Q0</accession>
<feature type="compositionally biased region" description="Low complexity" evidence="2">
    <location>
        <begin position="255"/>
        <end position="271"/>
    </location>
</feature>
<feature type="region of interest" description="Disordered" evidence="2">
    <location>
        <begin position="1"/>
        <end position="45"/>
    </location>
</feature>
<feature type="compositionally biased region" description="Basic and acidic residues" evidence="2">
    <location>
        <begin position="634"/>
        <end position="643"/>
    </location>
</feature>
<feature type="compositionally biased region" description="Low complexity" evidence="2">
    <location>
        <begin position="225"/>
        <end position="243"/>
    </location>
</feature>
<dbReference type="GeneID" id="63914003"/>
<dbReference type="Pfam" id="PF01302">
    <property type="entry name" value="CAP_GLY"/>
    <property type="match status" value="1"/>
</dbReference>
<feature type="region of interest" description="Disordered" evidence="2">
    <location>
        <begin position="492"/>
        <end position="532"/>
    </location>
</feature>
<feature type="region of interest" description="Disordered" evidence="2">
    <location>
        <begin position="659"/>
        <end position="700"/>
    </location>
</feature>
<evidence type="ECO:0000259" key="4">
    <source>
        <dbReference type="PROSITE" id="PS50245"/>
    </source>
</evidence>
<evidence type="ECO:0008006" key="7">
    <source>
        <dbReference type="Google" id="ProtNLM"/>
    </source>
</evidence>
<dbReference type="SMART" id="SM01052">
    <property type="entry name" value="CAP_GLY"/>
    <property type="match status" value="1"/>
</dbReference>
<protein>
    <recommendedName>
        <fullName evidence="7">CAP-Gly domain-containing protein</fullName>
    </recommendedName>
</protein>
<sequence length="728" mass="80249">MSTPRQRVRPSNSPMHSSKAQAHREASLNALTGNTPRSPASTATMADSPVILGDLVNVPGDMYGTVKFVGPVRGKQGKFIGVELASEFAARGKNDGDVDGIRYFDTDIPGAGIFLPVHRAEKRQSPARPRPAHPGTPTTPSHYRLDSYTPPTAAMPKFSQSMGPGARPPSPLSKLKSRRPSLPRPESPFRKQPNLAPTPARNFSMSQRSAVPPRFTSSPAPPLTTTPRAASRSAAPSRPYSRTGSRAGTRTDTQRPSTSSAASIARRSPSRQIVVDQEGEVQKLLAQLEEKDRQLQEQAGSLAEMEASLKEIQELIPADGNDRDAEGSSDIFELRQAVHDRDDKIQSLIDEFDAHRADFRSTIDTLELASAETERVYEAKIADLLAEIQELRELGHSREDVENVARQLKGLEELVAELEEGLEDARRGEAEARGEVEFLRGEVERGRSELRREREKAAKALQGAKEAEGQTSRDKDVELKDDEIRGLKAIIHSLSSGPDASPMARQSPASGRFADPEELKRTQATVQQLEREKSELQGLIDRKAFREEELERAVEQLRRAAEQERDSIMNTEAAAEGMSRQQLSKSPEATRSPTRYRSPRKDEQRTRCEVCDTPGHDILTCPNVEGANGNGVHDGPDRETEHNELEDELSNHMRHLNVSAPTKDKYNDKLEAPAPLSLRKTLSNNSNNGAEQSKETHDAPTAAIDADKWCALCEKDGHLAFDCPDEQY</sequence>
<feature type="compositionally biased region" description="Polar residues" evidence="2">
    <location>
        <begin position="579"/>
        <end position="595"/>
    </location>
</feature>
<proteinExistence type="predicted"/>